<comment type="similarity">
    <text evidence="1">Belongs to the peptidase S33 family.</text>
</comment>
<keyword evidence="3" id="KW-0378">Hydrolase</keyword>
<comment type="caution">
    <text evidence="6">The sequence shown here is derived from an EMBL/GenBank/DDBJ whole genome shotgun (WGS) entry which is preliminary data.</text>
</comment>
<organism evidence="6 7">
    <name type="scientific">Gomphillus americanus</name>
    <dbReference type="NCBI Taxonomy" id="1940652"/>
    <lineage>
        <taxon>Eukaryota</taxon>
        <taxon>Fungi</taxon>
        <taxon>Dikarya</taxon>
        <taxon>Ascomycota</taxon>
        <taxon>Pezizomycotina</taxon>
        <taxon>Lecanoromycetes</taxon>
        <taxon>OSLEUM clade</taxon>
        <taxon>Ostropomycetidae</taxon>
        <taxon>Ostropales</taxon>
        <taxon>Graphidaceae</taxon>
        <taxon>Gomphilloideae</taxon>
        <taxon>Gomphillus</taxon>
    </lineage>
</organism>
<dbReference type="AlphaFoldDB" id="A0A8H3FI42"/>
<dbReference type="Gene3D" id="3.40.50.1820">
    <property type="entry name" value="alpha/beta hydrolase"/>
    <property type="match status" value="1"/>
</dbReference>
<dbReference type="OrthoDB" id="7130006at2759"/>
<dbReference type="PIRSF" id="PIRSF001112">
    <property type="entry name" value="Epoxide_hydrolase"/>
    <property type="match status" value="1"/>
</dbReference>
<dbReference type="EMBL" id="CAJPDQ010000020">
    <property type="protein sequence ID" value="CAF9923879.1"/>
    <property type="molecule type" value="Genomic_DNA"/>
</dbReference>
<keyword evidence="2" id="KW-0058">Aromatic hydrocarbons catabolism</keyword>
<dbReference type="InterPro" id="IPR029058">
    <property type="entry name" value="AB_hydrolase_fold"/>
</dbReference>
<keyword evidence="7" id="KW-1185">Reference proteome</keyword>
<dbReference type="Pfam" id="PF06441">
    <property type="entry name" value="EHN"/>
    <property type="match status" value="1"/>
</dbReference>
<evidence type="ECO:0000256" key="3">
    <source>
        <dbReference type="ARBA" id="ARBA00022801"/>
    </source>
</evidence>
<gene>
    <name evidence="6" type="ORF">GOMPHAMPRED_003474</name>
</gene>
<dbReference type="PRINTS" id="PR00412">
    <property type="entry name" value="EPOXHYDRLASE"/>
</dbReference>
<dbReference type="GO" id="GO:0004301">
    <property type="term" value="F:epoxide hydrolase activity"/>
    <property type="evidence" value="ECO:0007669"/>
    <property type="project" value="TreeGrafter"/>
</dbReference>
<protein>
    <recommendedName>
        <fullName evidence="5">Epoxide hydrolase N-terminal domain-containing protein</fullName>
    </recommendedName>
</protein>
<evidence type="ECO:0000313" key="7">
    <source>
        <dbReference type="Proteomes" id="UP000664169"/>
    </source>
</evidence>
<dbReference type="InterPro" id="IPR016292">
    <property type="entry name" value="Epoxide_hydrolase"/>
</dbReference>
<reference evidence="6" key="1">
    <citation type="submission" date="2021-03" db="EMBL/GenBank/DDBJ databases">
        <authorList>
            <person name="Tagirdzhanova G."/>
        </authorList>
    </citation>
    <scope>NUCLEOTIDE SEQUENCE</scope>
</reference>
<accession>A0A8H3FI42</accession>
<dbReference type="InterPro" id="IPR010497">
    <property type="entry name" value="Epoxide_hydro_N"/>
</dbReference>
<sequence>MSSIKPFKISIPDSALSSLHAKLSSATFPNELSDAGWSMGAPLADIKRLATYWRDTYSWRKAEAHLNTFPQYTVPISIPGHDPLEIHFIHARSKRENAIPLLFIHGWPGSYYEVLKILPLLTNSSDPSIPSFHVVAPSLPNFAWSDGPTKKGFGLEQYAHTLHGVMQALDYKEYVAQGGDWGGFLSRLLAKLYPSHVKAVHTNFPVHAFPKPWRNPICFLQAIAGIALSSEIRAGLAHTQKYFDEGDGYLKEQDTKPQTLAYALTDSPTALLAWIYEKLHDWTDAYPWTDDEILTWVSIYVFSRMGAGASTRIYYESGHPLAGSASRMEVIQSYIPNVPLALAYFPNEIVRLPLSWAWTNGPVVQQTTFEVGGHFAAFEVPELLAGDLRKLFGANGPCLGVVQGKRGF</sequence>
<evidence type="ECO:0000259" key="5">
    <source>
        <dbReference type="Pfam" id="PF06441"/>
    </source>
</evidence>
<dbReference type="PANTHER" id="PTHR21661">
    <property type="entry name" value="EPOXIDE HYDROLASE 1-RELATED"/>
    <property type="match status" value="1"/>
</dbReference>
<evidence type="ECO:0000256" key="2">
    <source>
        <dbReference type="ARBA" id="ARBA00022797"/>
    </source>
</evidence>
<feature type="domain" description="Epoxide hydrolase N-terminal" evidence="5">
    <location>
        <begin position="4"/>
        <end position="114"/>
    </location>
</feature>
<dbReference type="GO" id="GO:0097176">
    <property type="term" value="P:epoxide metabolic process"/>
    <property type="evidence" value="ECO:0007669"/>
    <property type="project" value="TreeGrafter"/>
</dbReference>
<feature type="active site" description="Nucleophile" evidence="4">
    <location>
        <position position="180"/>
    </location>
</feature>
<dbReference type="PANTHER" id="PTHR21661:SF35">
    <property type="entry name" value="EPOXIDE HYDROLASE"/>
    <property type="match status" value="1"/>
</dbReference>
<dbReference type="SUPFAM" id="SSF53474">
    <property type="entry name" value="alpha/beta-Hydrolases"/>
    <property type="match status" value="1"/>
</dbReference>
<feature type="active site" description="Proton donor" evidence="4">
    <location>
        <position position="374"/>
    </location>
</feature>
<evidence type="ECO:0000313" key="6">
    <source>
        <dbReference type="EMBL" id="CAF9923879.1"/>
    </source>
</evidence>
<evidence type="ECO:0000256" key="4">
    <source>
        <dbReference type="PIRSR" id="PIRSR001112-1"/>
    </source>
</evidence>
<dbReference type="Proteomes" id="UP000664169">
    <property type="component" value="Unassembled WGS sequence"/>
</dbReference>
<dbReference type="InterPro" id="IPR000639">
    <property type="entry name" value="Epox_hydrolase-like"/>
</dbReference>
<feature type="active site" description="Proton donor" evidence="4">
    <location>
        <position position="314"/>
    </location>
</feature>
<evidence type="ECO:0000256" key="1">
    <source>
        <dbReference type="ARBA" id="ARBA00010088"/>
    </source>
</evidence>
<name>A0A8H3FI42_9LECA</name>
<proteinExistence type="inferred from homology"/>